<reference evidence="13" key="1">
    <citation type="submission" date="2023-07" db="EMBL/GenBank/DDBJ databases">
        <title>Bifidobacterium aquikefiriaerophilum sp. nov. and Bifidobacterium eccum sp. nov., isolated from water kefir.</title>
        <authorList>
            <person name="Breselge S."/>
            <person name="Bellassi P."/>
            <person name="Barcenilla C."/>
            <person name="Alvarez-Ordonez A."/>
            <person name="Morelli L."/>
            <person name="Cotter P.D."/>
        </authorList>
    </citation>
    <scope>NUCLEOTIDE SEQUENCE</scope>
    <source>
        <strain evidence="13">WK041_4_12</strain>
    </source>
</reference>
<keyword evidence="6 12" id="KW-1133">Transmembrane helix</keyword>
<evidence type="ECO:0000256" key="12">
    <source>
        <dbReference type="HAMAP-Rule" id="MF_02241"/>
    </source>
</evidence>
<dbReference type="NCBIfam" id="NF045883">
    <property type="entry name" value="PIPSynth"/>
    <property type="match status" value="1"/>
</dbReference>
<keyword evidence="5 12" id="KW-0812">Transmembrane</keyword>
<feature type="transmembrane region" description="Helical" evidence="12">
    <location>
        <begin position="92"/>
        <end position="110"/>
    </location>
</feature>
<comment type="catalytic activity">
    <reaction evidence="11 12">
        <text>a CDP-1,2-diacyl-sn-glycerol + 1D-myo-inositol 3-phosphate = a 1,2-diacyl-sn-glycero-3-phospho-(1D-myo-inositol-3-phosphate) + CMP + H(+)</text>
        <dbReference type="Rhea" id="RHEA:60504"/>
        <dbReference type="ChEBI" id="CHEBI:15378"/>
        <dbReference type="ChEBI" id="CHEBI:58088"/>
        <dbReference type="ChEBI" id="CHEBI:58332"/>
        <dbReference type="ChEBI" id="CHEBI:58401"/>
        <dbReference type="ChEBI" id="CHEBI:60377"/>
    </reaction>
</comment>
<feature type="binding site" evidence="12">
    <location>
        <position position="65"/>
    </location>
    <ligand>
        <name>Mg(2+)</name>
        <dbReference type="ChEBI" id="CHEBI:18420"/>
        <label>2</label>
    </ligand>
</feature>
<feature type="binding site" evidence="12">
    <location>
        <position position="65"/>
    </location>
    <ligand>
        <name>Mg(2+)</name>
        <dbReference type="ChEBI" id="CHEBI:18420"/>
        <label>1</label>
    </ligand>
</feature>
<feature type="binding site" evidence="12">
    <location>
        <position position="90"/>
    </location>
    <ligand>
        <name>Mg(2+)</name>
        <dbReference type="ChEBI" id="CHEBI:18420"/>
        <label>2</label>
    </ligand>
</feature>
<feature type="binding site" evidence="12">
    <location>
        <position position="86"/>
    </location>
    <ligand>
        <name>Mg(2+)</name>
        <dbReference type="ChEBI" id="CHEBI:18420"/>
        <label>1</label>
    </ligand>
</feature>
<feature type="binding site" evidence="12">
    <location>
        <position position="79"/>
    </location>
    <ligand>
        <name>a CDP-1,2-diacyl-sn-glycerol</name>
        <dbReference type="ChEBI" id="CHEBI:58332"/>
    </ligand>
</feature>
<feature type="binding site" evidence="12">
    <location>
        <position position="68"/>
    </location>
    <ligand>
        <name>Mg(2+)</name>
        <dbReference type="ChEBI" id="CHEBI:18420"/>
        <label>1</label>
    </ligand>
</feature>
<proteinExistence type="inferred from homology"/>
<dbReference type="GO" id="GO:0000287">
    <property type="term" value="F:magnesium ion binding"/>
    <property type="evidence" value="ECO:0007669"/>
    <property type="project" value="UniProtKB-UniRule"/>
</dbReference>
<comment type="pathway">
    <text evidence="2 12">Phospholipid metabolism; phosphatidylinositol phosphate biosynthesis.</text>
</comment>
<dbReference type="InterPro" id="IPR043130">
    <property type="entry name" value="CDP-OH_PTrfase_TM_dom"/>
</dbReference>
<feature type="transmembrane region" description="Helical" evidence="12">
    <location>
        <begin position="12"/>
        <end position="33"/>
    </location>
</feature>
<feature type="binding site" evidence="12">
    <location>
        <position position="69"/>
    </location>
    <ligand>
        <name>a CDP-1,2-diacyl-sn-glycerol</name>
        <dbReference type="ChEBI" id="CHEBI:58332"/>
    </ligand>
</feature>
<dbReference type="EMBL" id="CP129674">
    <property type="protein sequence ID" value="XDS45364.1"/>
    <property type="molecule type" value="Genomic_DNA"/>
</dbReference>
<comment type="similarity">
    <text evidence="3 12">Belongs to the CDP-alcohol phosphatidyltransferase class-I family.</text>
</comment>
<feature type="transmembrane region" description="Helical" evidence="12">
    <location>
        <begin position="130"/>
        <end position="151"/>
    </location>
</feature>
<keyword evidence="12" id="KW-1003">Cell membrane</keyword>
<dbReference type="GO" id="GO:0012505">
    <property type="term" value="C:endomembrane system"/>
    <property type="evidence" value="ECO:0007669"/>
    <property type="project" value="UniProtKB-SubCell"/>
</dbReference>
<evidence type="ECO:0000256" key="8">
    <source>
        <dbReference type="ARBA" id="ARBA00023935"/>
    </source>
</evidence>
<name>A0AB39U8S8_9BIFI</name>
<dbReference type="InterPro" id="IPR044268">
    <property type="entry name" value="PIP_synthase_PgsA1"/>
</dbReference>
<keyword evidence="12" id="KW-0594">Phospholipid biosynthesis</keyword>
<comment type="catalytic activity">
    <reaction evidence="8 12">
        <text>1,2-di-(9Z-octadecenoyl)-sn-glycero-3-cytidine-5'-diphosphate + 1D-myo-inositol 3-phosphate = 1,2-di-(9Z-octadecenoyl)-sn-glycero-3-phospho-(1D-myo-inositol-3-phosphate) + CMP + H(+)</text>
        <dbReference type="Rhea" id="RHEA:61216"/>
        <dbReference type="ChEBI" id="CHEBI:15378"/>
        <dbReference type="ChEBI" id="CHEBI:58401"/>
        <dbReference type="ChEBI" id="CHEBI:60377"/>
        <dbReference type="ChEBI" id="CHEBI:85356"/>
        <dbReference type="ChEBI" id="CHEBI:144472"/>
    </reaction>
</comment>
<evidence type="ECO:0000256" key="9">
    <source>
        <dbReference type="ARBA" id="ARBA00024082"/>
    </source>
</evidence>
<evidence type="ECO:0000256" key="7">
    <source>
        <dbReference type="ARBA" id="ARBA00023136"/>
    </source>
</evidence>
<dbReference type="GO" id="GO:0016780">
    <property type="term" value="F:phosphotransferase activity, for other substituted phosphate groups"/>
    <property type="evidence" value="ECO:0007669"/>
    <property type="project" value="UniProtKB-UniRule"/>
</dbReference>
<comment type="cofactor">
    <cofactor evidence="12">
        <name>Mg(2+)</name>
        <dbReference type="ChEBI" id="CHEBI:18420"/>
    </cofactor>
    <text evidence="12">Contains a di-nuclear catalytic Mg(2+) center.</text>
</comment>
<dbReference type="GO" id="GO:0005886">
    <property type="term" value="C:plasma membrane"/>
    <property type="evidence" value="ECO:0007669"/>
    <property type="project" value="UniProtKB-SubCell"/>
</dbReference>
<protein>
    <recommendedName>
        <fullName evidence="9 12">Phosphatidylinositol phosphate synthase</fullName>
        <shortName evidence="12">PIP synthase</shortName>
        <ecNumber evidence="12">2.7.8.-</ecNumber>
    </recommendedName>
    <alternativeName>
        <fullName evidence="10 12">CDP-diacylglycerol--D-myo-inositol-3-phosphate 3-phosphatidyltransferase</fullName>
    </alternativeName>
</protein>
<feature type="binding site" evidence="12">
    <location>
        <begin position="28"/>
        <end position="31"/>
    </location>
    <ligand>
        <name>a CDP-1,2-diacyl-sn-glycerol</name>
        <dbReference type="ChEBI" id="CHEBI:58332"/>
    </ligand>
</feature>
<evidence type="ECO:0000256" key="5">
    <source>
        <dbReference type="ARBA" id="ARBA00022692"/>
    </source>
</evidence>
<feature type="active site" description="Proton acceptor" evidence="12">
    <location>
        <position position="90"/>
    </location>
</feature>
<keyword evidence="12" id="KW-0444">Lipid biosynthesis</keyword>
<dbReference type="HAMAP" id="MF_02241">
    <property type="entry name" value="PIP_synthase"/>
    <property type="match status" value="1"/>
</dbReference>
<evidence type="ECO:0000256" key="6">
    <source>
        <dbReference type="ARBA" id="ARBA00022989"/>
    </source>
</evidence>
<dbReference type="EC" id="2.7.8.-" evidence="12"/>
<keyword evidence="7 12" id="KW-0472">Membrane</keyword>
<keyword evidence="12" id="KW-1208">Phospholipid metabolism</keyword>
<evidence type="ECO:0000256" key="1">
    <source>
        <dbReference type="ARBA" id="ARBA00004127"/>
    </source>
</evidence>
<accession>A0AB39U8S8</accession>
<evidence type="ECO:0000313" key="13">
    <source>
        <dbReference type="EMBL" id="XDS45364.1"/>
    </source>
</evidence>
<comment type="subcellular location">
    <subcellularLocation>
        <location evidence="12">Cell membrane</location>
        <topology evidence="12">Multi-pass membrane protein</topology>
    </subcellularLocation>
    <subcellularLocation>
        <location evidence="1">Endomembrane system</location>
        <topology evidence="1">Multi-pass membrane protein</topology>
    </subcellularLocation>
</comment>
<comment type="function">
    <text evidence="12">Catalyzes the conjugation of the 1'-hydroxyl group of D-myo-inositol-3-phosphate (also named L-myo-inositol-1-phosphate) with a lipid tail of cytidine diphosphate diacylglycerol (CDP-DAG), forming phosphatidylinositol phosphate (PIP) and CMP. PIP is a precursor of phosphatidylinositol (PI) which is an essential lipid required for cell wall formation.</text>
</comment>
<evidence type="ECO:0000256" key="2">
    <source>
        <dbReference type="ARBA" id="ARBA00004805"/>
    </source>
</evidence>
<dbReference type="Gene3D" id="1.20.120.1760">
    <property type="match status" value="1"/>
</dbReference>
<keyword evidence="12" id="KW-0479">Metal-binding</keyword>
<keyword evidence="12" id="KW-0443">Lipid metabolism</keyword>
<sequence>MFEQLRRPWKRIIAPIARALVAAGVSANAVTVIGAAGTVVIAIITGITGWLLAGAALMALLVAFDSLDGSVAALTGGGTQFGAFLDSTLDRIADWAVLTGVIIYYFRLLLQGGNSGLSTTMSSLWSHQFWAMLGISSALFSIMTSFVTSYARARAEAEGFEAKNGIATRSDRLVIILVGMALTGAGLPVAVMSCFLLLLALLGIVTVYQRIHVVSTNMSRKPRPMNPAHE</sequence>
<keyword evidence="12" id="KW-0808">Transferase</keyword>
<gene>
    <name evidence="13" type="ORF">QN215_04485</name>
</gene>
<comment type="caution">
    <text evidence="12">Lacks conserved residue(s) required for the propagation of feature annotation.</text>
</comment>
<keyword evidence="12" id="KW-0460">Magnesium</keyword>
<feature type="transmembrane region" description="Helical" evidence="12">
    <location>
        <begin position="39"/>
        <end position="64"/>
    </location>
</feature>
<evidence type="ECO:0000256" key="3">
    <source>
        <dbReference type="ARBA" id="ARBA00010441"/>
    </source>
</evidence>
<dbReference type="AlphaFoldDB" id="A0AB39U8S8"/>
<dbReference type="InterPro" id="IPR000462">
    <property type="entry name" value="CDP-OH_P_trans"/>
</dbReference>
<feature type="transmembrane region" description="Helical" evidence="12">
    <location>
        <begin position="172"/>
        <end position="189"/>
    </location>
</feature>
<dbReference type="RefSeq" id="WP_369344899.1">
    <property type="nucleotide sequence ID" value="NZ_CP129674.1"/>
</dbReference>
<comment type="subunit">
    <text evidence="4 12">Homodimer.</text>
</comment>
<feature type="binding site" evidence="12">
    <location>
        <position position="86"/>
    </location>
    <ligand>
        <name>Mg(2+)</name>
        <dbReference type="ChEBI" id="CHEBI:18420"/>
        <label>2</label>
    </ligand>
</feature>
<dbReference type="KEGG" id="baqk:QN215_04485"/>
<dbReference type="GO" id="GO:0008654">
    <property type="term" value="P:phospholipid biosynthetic process"/>
    <property type="evidence" value="ECO:0007669"/>
    <property type="project" value="UniProtKB-UniRule"/>
</dbReference>
<feature type="transmembrane region" description="Helical" evidence="12">
    <location>
        <begin position="195"/>
        <end position="213"/>
    </location>
</feature>
<evidence type="ECO:0000256" key="10">
    <source>
        <dbReference type="ARBA" id="ARBA00033137"/>
    </source>
</evidence>
<dbReference type="Pfam" id="PF01066">
    <property type="entry name" value="CDP-OH_P_transf"/>
    <property type="match status" value="1"/>
</dbReference>
<evidence type="ECO:0000256" key="11">
    <source>
        <dbReference type="ARBA" id="ARBA00048865"/>
    </source>
</evidence>
<organism evidence="13">
    <name type="scientific">Bifidobacterium aquikefiricola</name>
    <dbReference type="NCBI Taxonomy" id="3059038"/>
    <lineage>
        <taxon>Bacteria</taxon>
        <taxon>Bacillati</taxon>
        <taxon>Actinomycetota</taxon>
        <taxon>Actinomycetes</taxon>
        <taxon>Bifidobacteriales</taxon>
        <taxon>Bifidobacteriaceae</taxon>
        <taxon>Bifidobacterium</taxon>
    </lineage>
</organism>
<evidence type="ECO:0000256" key="4">
    <source>
        <dbReference type="ARBA" id="ARBA00011738"/>
    </source>
</evidence>